<evidence type="ECO:0000313" key="2">
    <source>
        <dbReference type="Proteomes" id="UP000076482"/>
    </source>
</evidence>
<evidence type="ECO:0000313" key="1">
    <source>
        <dbReference type="EMBL" id="KZD55620.1"/>
    </source>
</evidence>
<organism evidence="1 2">
    <name type="scientific">Bacillus cereus</name>
    <dbReference type="NCBI Taxonomy" id="1396"/>
    <lineage>
        <taxon>Bacteria</taxon>
        <taxon>Bacillati</taxon>
        <taxon>Bacillota</taxon>
        <taxon>Bacilli</taxon>
        <taxon>Bacillales</taxon>
        <taxon>Bacillaceae</taxon>
        <taxon>Bacillus</taxon>
        <taxon>Bacillus cereus group</taxon>
    </lineage>
</organism>
<dbReference type="EMBL" id="LJKE01000104">
    <property type="protein sequence ID" value="KZD55620.1"/>
    <property type="molecule type" value="Genomic_DNA"/>
</dbReference>
<gene>
    <name evidence="1" type="ORF">B4088_5365</name>
</gene>
<sequence>MKYVEQKYQKNDIQVRFTEDEDAAFYKWKDGDTYYLCIKILVHSLDANGNRRFKGRYFREFEEKVTSISYNKFVQNFLEDPEFREQYHTDGEKWTGIIAFKTEKGVNQKCESQIRRLNKTDVGKLKFKDFAGLKTFGLDGFSRAKYEKLMEIVEDEDMKMIEQAFADEKLVVNALRWTARGLAVGHAVRKVKTDLEIQQNMR</sequence>
<protein>
    <submittedName>
        <fullName evidence="1">Uncharacterized protein</fullName>
    </submittedName>
</protein>
<dbReference type="RefSeq" id="WP_063262882.1">
    <property type="nucleotide sequence ID" value="NZ_LJKE01000104.1"/>
</dbReference>
<dbReference type="AlphaFoldDB" id="A0A164LB05"/>
<dbReference type="Proteomes" id="UP000076482">
    <property type="component" value="Unassembled WGS sequence"/>
</dbReference>
<proteinExistence type="predicted"/>
<accession>A0A164LB05</accession>
<dbReference type="PATRIC" id="fig|1396.535.peg.5926"/>
<name>A0A164LB05_BACCE</name>
<comment type="caution">
    <text evidence="1">The sequence shown here is derived from an EMBL/GenBank/DDBJ whole genome shotgun (WGS) entry which is preliminary data.</text>
</comment>
<reference evidence="1 2" key="1">
    <citation type="submission" date="2015-09" db="EMBL/GenBank/DDBJ databases">
        <title>Bacillus cereus food isolates.</title>
        <authorList>
            <person name="Boekhorst J."/>
        </authorList>
    </citation>
    <scope>NUCLEOTIDE SEQUENCE [LARGE SCALE GENOMIC DNA]</scope>
    <source>
        <strain evidence="1 2">B4088</strain>
    </source>
</reference>